<feature type="transmembrane region" description="Helical" evidence="5">
    <location>
        <begin position="243"/>
        <end position="262"/>
    </location>
</feature>
<dbReference type="PANTHER" id="PTHR43701">
    <property type="entry name" value="MEMBRANE TRANSPORTER PROTEIN MJ0441-RELATED"/>
    <property type="match status" value="1"/>
</dbReference>
<accession>A8I755</accession>
<feature type="transmembrane region" description="Helical" evidence="5">
    <location>
        <begin position="74"/>
        <end position="93"/>
    </location>
</feature>
<keyword evidence="3 5" id="KW-1133">Transmembrane helix</keyword>
<sequence length="265" mass="26622">MPASLLTDGLTLFSGTLVGLVLGLIGGGGSVLAVPLLVYLVGVPSPHLAIGTSAVAVAVSAAANLAGHARAGHVKWPCAIVFTFAGVLGATFGSTLGKAMDGQKLLLLFGALMIAIALAMFRRTGTGEDPAVRLSSTSAPVLLPRLIGMGVAVGTLSGFFGIGGGFLVVPGLLAATRMPLIFAIGSSLVAVTAFGVTTAVNYAVSGFIDWRMVAVFIGGGVIGGLLGQRLARHLAGRKGRLSRLFALIVAMVGIYVVVRGVMTLA</sequence>
<comment type="similarity">
    <text evidence="5">Belongs to the 4-toluene sulfonate uptake permease (TSUP) (TC 2.A.102) family.</text>
</comment>
<feature type="transmembrane region" description="Helical" evidence="5">
    <location>
        <begin position="142"/>
        <end position="168"/>
    </location>
</feature>
<reference evidence="6 7" key="6">
    <citation type="journal article" date="2011" name="Appl. Environ. Microbiol.">
        <title>Involvement of the azorhizobial chromosome partition gene (parA) in the onset of bacteroid differentiation during Sesbania rostrata stem nodule development.</title>
        <authorList>
            <person name="Liu CT."/>
            <person name="Lee KB."/>
            <person name="Wang YS."/>
            <person name="Peng MH."/>
            <person name="Lee KT."/>
            <person name="Suzuki S."/>
            <person name="Suzuki T."/>
            <person name="Oyaizu H."/>
        </authorList>
    </citation>
    <scope>NUCLEOTIDE SEQUENCE [LARGE SCALE GENOMIC DNA]</scope>
    <source>
        <strain evidence="7">ATCC 43989 / DSM 5975 / JCM 20966 / LMG 6465 / NBRC 14845 / NCIMB 13405 / ORS 571</strain>
    </source>
</reference>
<feature type="transmembrane region" description="Helical" evidence="5">
    <location>
        <begin position="48"/>
        <end position="68"/>
    </location>
</feature>
<name>A8I755_AZOC5</name>
<dbReference type="GO" id="GO:0005886">
    <property type="term" value="C:plasma membrane"/>
    <property type="evidence" value="ECO:0007669"/>
    <property type="project" value="UniProtKB-SubCell"/>
</dbReference>
<dbReference type="eggNOG" id="COG0730">
    <property type="taxonomic scope" value="Bacteria"/>
</dbReference>
<evidence type="ECO:0000256" key="2">
    <source>
        <dbReference type="ARBA" id="ARBA00022692"/>
    </source>
</evidence>
<dbReference type="InterPro" id="IPR051598">
    <property type="entry name" value="TSUP/Inactive_protease-like"/>
</dbReference>
<dbReference type="AlphaFoldDB" id="A8I755"/>
<dbReference type="Proteomes" id="UP000000270">
    <property type="component" value="Chromosome"/>
</dbReference>
<evidence type="ECO:0000313" key="7">
    <source>
        <dbReference type="Proteomes" id="UP000000270"/>
    </source>
</evidence>
<gene>
    <name evidence="6" type="ordered locus">AZC_2081</name>
</gene>
<reference evidence="6 7" key="1">
    <citation type="journal article" date="2007" name="Appl. Environ. Microbiol.">
        <title>Rhizobial factors required for stem nodule maturation and maintenance in Sesbania rostrata-Azorhizobium caulinodans ORS571 symbiosis.</title>
        <authorList>
            <person name="Suzuki S."/>
            <person name="Aono T."/>
            <person name="Lee KB."/>
            <person name="Suzuki T."/>
            <person name="Liu CT."/>
            <person name="Miwa H."/>
            <person name="Wakao S."/>
            <person name="Iki T."/>
            <person name="Oyaizu H."/>
        </authorList>
    </citation>
    <scope>NUCLEOTIDE SEQUENCE [LARGE SCALE GENOMIC DNA]</scope>
    <source>
        <strain evidence="7">ATCC 43989 / DSM 5975 / JCM 20966 / LMG 6465 / NBRC 14845 / NCIMB 13405 / ORS 571</strain>
    </source>
</reference>
<keyword evidence="5" id="KW-1003">Cell membrane</keyword>
<protein>
    <recommendedName>
        <fullName evidence="5">Probable membrane transporter protein</fullName>
    </recommendedName>
</protein>
<proteinExistence type="inferred from homology"/>
<dbReference type="HOGENOM" id="CLU_045498_5_0_5"/>
<keyword evidence="2 5" id="KW-0812">Transmembrane</keyword>
<evidence type="ECO:0000256" key="1">
    <source>
        <dbReference type="ARBA" id="ARBA00004141"/>
    </source>
</evidence>
<keyword evidence="7" id="KW-1185">Reference proteome</keyword>
<feature type="transmembrane region" description="Helical" evidence="5">
    <location>
        <begin position="105"/>
        <end position="122"/>
    </location>
</feature>
<reference evidence="6 7" key="4">
    <citation type="journal article" date="2009" name="Appl. Environ. Microbiol.">
        <title>Comparative genome-wide transcriptional profiling of Azorhizobium caulinodans ORS571 grown under free-living and symbiotic conditions.</title>
        <authorList>
            <person name="Tsukada S."/>
            <person name="Aono T."/>
            <person name="Akiba N."/>
            <person name="Lee KB."/>
            <person name="Liu CT."/>
            <person name="Toyazaki H."/>
            <person name="Oyaizu H."/>
        </authorList>
    </citation>
    <scope>NUCLEOTIDE SEQUENCE [LARGE SCALE GENOMIC DNA]</scope>
    <source>
        <strain evidence="7">ATCC 43989 / DSM 5975 / JCM 20966 / LMG 6465 / NBRC 14845 / NCIMB 13405 / ORS 571</strain>
    </source>
</reference>
<evidence type="ECO:0000256" key="5">
    <source>
        <dbReference type="RuleBase" id="RU363041"/>
    </source>
</evidence>
<dbReference type="EMBL" id="AP009384">
    <property type="protein sequence ID" value="BAF88079.1"/>
    <property type="molecule type" value="Genomic_DNA"/>
</dbReference>
<dbReference type="KEGG" id="azc:AZC_2081"/>
<evidence type="ECO:0000256" key="4">
    <source>
        <dbReference type="ARBA" id="ARBA00023136"/>
    </source>
</evidence>
<keyword evidence="4 5" id="KW-0472">Membrane</keyword>
<dbReference type="InterPro" id="IPR002781">
    <property type="entry name" value="TM_pro_TauE-like"/>
</dbReference>
<feature type="transmembrane region" description="Helical" evidence="5">
    <location>
        <begin position="180"/>
        <end position="204"/>
    </location>
</feature>
<comment type="subcellular location">
    <subcellularLocation>
        <location evidence="5">Cell membrane</location>
        <topology evidence="5">Multi-pass membrane protein</topology>
    </subcellularLocation>
    <subcellularLocation>
        <location evidence="1">Membrane</location>
        <topology evidence="1">Multi-pass membrane protein</topology>
    </subcellularLocation>
</comment>
<reference evidence="6 7" key="5">
    <citation type="journal article" date="2010" name="Appl. Environ. Microbiol.">
        <title>phrR-like gene praR of Azorhizobium caulinodans ORS571 is essential for symbiosis with Sesbania rostrata and is involved in expression of reb genes.</title>
        <authorList>
            <person name="Akiba N."/>
            <person name="Aono T."/>
            <person name="Toyazaki H."/>
            <person name="Sato S."/>
            <person name="Oyaizu H."/>
        </authorList>
    </citation>
    <scope>NUCLEOTIDE SEQUENCE [LARGE SCALE GENOMIC DNA]</scope>
    <source>
        <strain evidence="7">ATCC 43989 / DSM 5975 / JCM 20966 / LMG 6465 / NBRC 14845 / NCIMB 13405 / ORS 571</strain>
    </source>
</reference>
<evidence type="ECO:0000256" key="3">
    <source>
        <dbReference type="ARBA" id="ARBA00022989"/>
    </source>
</evidence>
<organism evidence="6 7">
    <name type="scientific">Azorhizobium caulinodans (strain ATCC 43989 / DSM 5975 / JCM 20966 / LMG 6465 / NBRC 14845 / NCIMB 13405 / ORS 571)</name>
    <dbReference type="NCBI Taxonomy" id="438753"/>
    <lineage>
        <taxon>Bacteria</taxon>
        <taxon>Pseudomonadati</taxon>
        <taxon>Pseudomonadota</taxon>
        <taxon>Alphaproteobacteria</taxon>
        <taxon>Hyphomicrobiales</taxon>
        <taxon>Xanthobacteraceae</taxon>
        <taxon>Azorhizobium</taxon>
    </lineage>
</organism>
<feature type="transmembrane region" description="Helical" evidence="5">
    <location>
        <begin position="12"/>
        <end position="41"/>
    </location>
</feature>
<dbReference type="Pfam" id="PF01925">
    <property type="entry name" value="TauE"/>
    <property type="match status" value="1"/>
</dbReference>
<dbReference type="PANTHER" id="PTHR43701:SF2">
    <property type="entry name" value="MEMBRANE TRANSPORTER PROTEIN YJNA-RELATED"/>
    <property type="match status" value="1"/>
</dbReference>
<dbReference type="RefSeq" id="WP_012170608.1">
    <property type="nucleotide sequence ID" value="NC_009937.1"/>
</dbReference>
<reference evidence="6 7" key="3">
    <citation type="journal article" date="2008" name="BMC Genomics">
        <title>The genome of the versatile nitrogen fixer Azorhizobium caulinodans ORS571.</title>
        <authorList>
            <person name="Lee KB."/>
            <person name="Backer P.D."/>
            <person name="Aono T."/>
            <person name="Liu CT."/>
            <person name="Suzuki S."/>
            <person name="Suzuki T."/>
            <person name="Kaneko T."/>
            <person name="Yamada M."/>
            <person name="Tabata S."/>
            <person name="Kupfer D.M."/>
            <person name="Najar F.Z."/>
            <person name="Wiley G.B."/>
            <person name="Roe B."/>
            <person name="Binnewies T.T."/>
            <person name="Ussery D.W."/>
            <person name="D'Haeze W."/>
            <person name="Herder J.D."/>
            <person name="Gevers D."/>
            <person name="Vereecke D."/>
            <person name="Holsters M."/>
            <person name="Oyaizu H."/>
        </authorList>
    </citation>
    <scope>NUCLEOTIDE SEQUENCE [LARGE SCALE GENOMIC DNA]</scope>
    <source>
        <strain evidence="7">ATCC 43989 / DSM 5975 / JCM 20966 / LMG 6465 / NBRC 14845 / NCIMB 13405 / ORS 571</strain>
    </source>
</reference>
<feature type="transmembrane region" description="Helical" evidence="5">
    <location>
        <begin position="210"/>
        <end position="231"/>
    </location>
</feature>
<evidence type="ECO:0000313" key="6">
    <source>
        <dbReference type="EMBL" id="BAF88079.1"/>
    </source>
</evidence>
<dbReference type="STRING" id="438753.AZC_2081"/>
<reference evidence="7" key="2">
    <citation type="submission" date="2007-04" db="EMBL/GenBank/DDBJ databases">
        <title>Complete genome sequence of the nitrogen-fixing bacterium Azorhizobium caulinodans ORS571.</title>
        <authorList>
            <person name="Lee K.B."/>
            <person name="Backer P.D."/>
            <person name="Aono T."/>
            <person name="Liu C.T."/>
            <person name="Suzuki S."/>
            <person name="Suzuki T."/>
            <person name="Kaneko T."/>
            <person name="Yamada M."/>
            <person name="Tabata S."/>
            <person name="Kupfer D.M."/>
            <person name="Najar F.Z."/>
            <person name="Wiley G.B."/>
            <person name="Roe B."/>
            <person name="Binnewies T."/>
            <person name="Ussery D."/>
            <person name="Vereecke D."/>
            <person name="Gevers D."/>
            <person name="Holsters M."/>
            <person name="Oyaizu H."/>
        </authorList>
    </citation>
    <scope>NUCLEOTIDE SEQUENCE [LARGE SCALE GENOMIC DNA]</scope>
    <source>
        <strain evidence="7">ATCC 43989 / DSM 5975 / JCM 20966 / LMG 6465 / NBRC 14845 / NCIMB 13405 / ORS 571</strain>
    </source>
</reference>